<dbReference type="AlphaFoldDB" id="H2YGE7"/>
<proteinExistence type="predicted"/>
<keyword evidence="1" id="KW-1133">Transmembrane helix</keyword>
<name>H2YGE7_CIOSA</name>
<evidence type="ECO:0000313" key="3">
    <source>
        <dbReference type="Proteomes" id="UP000007875"/>
    </source>
</evidence>
<reference evidence="2" key="2">
    <citation type="submission" date="2025-08" db="UniProtKB">
        <authorList>
            <consortium name="Ensembl"/>
        </authorList>
    </citation>
    <scope>IDENTIFICATION</scope>
</reference>
<dbReference type="InParanoid" id="H2YGE7"/>
<reference evidence="2" key="3">
    <citation type="submission" date="2025-09" db="UniProtKB">
        <authorList>
            <consortium name="Ensembl"/>
        </authorList>
    </citation>
    <scope>IDENTIFICATION</scope>
</reference>
<keyword evidence="1" id="KW-0472">Membrane</keyword>
<keyword evidence="3" id="KW-1185">Reference proteome</keyword>
<reference evidence="3" key="1">
    <citation type="submission" date="2003-08" db="EMBL/GenBank/DDBJ databases">
        <authorList>
            <person name="Birren B."/>
            <person name="Nusbaum C."/>
            <person name="Abebe A."/>
            <person name="Abouelleil A."/>
            <person name="Adekoya E."/>
            <person name="Ait-zahra M."/>
            <person name="Allen N."/>
            <person name="Allen T."/>
            <person name="An P."/>
            <person name="Anderson M."/>
            <person name="Anderson S."/>
            <person name="Arachchi H."/>
            <person name="Armbruster J."/>
            <person name="Bachantsang P."/>
            <person name="Baldwin J."/>
            <person name="Barry A."/>
            <person name="Bayul T."/>
            <person name="Blitshsteyn B."/>
            <person name="Bloom T."/>
            <person name="Blye J."/>
            <person name="Boguslavskiy L."/>
            <person name="Borowsky M."/>
            <person name="Boukhgalter B."/>
            <person name="Brunache A."/>
            <person name="Butler J."/>
            <person name="Calixte N."/>
            <person name="Calvo S."/>
            <person name="Camarata J."/>
            <person name="Campo K."/>
            <person name="Chang J."/>
            <person name="Cheshatsang Y."/>
            <person name="Citroen M."/>
            <person name="Collymore A."/>
            <person name="Considine T."/>
            <person name="Cook A."/>
            <person name="Cooke P."/>
            <person name="Corum B."/>
            <person name="Cuomo C."/>
            <person name="David R."/>
            <person name="Dawoe T."/>
            <person name="Degray S."/>
            <person name="Dodge S."/>
            <person name="Dooley K."/>
            <person name="Dorje P."/>
            <person name="Dorjee K."/>
            <person name="Dorris L."/>
            <person name="Duffey N."/>
            <person name="Dupes A."/>
            <person name="Elkins T."/>
            <person name="Engels R."/>
            <person name="Erickson J."/>
            <person name="Farina A."/>
            <person name="Faro S."/>
            <person name="Ferreira P."/>
            <person name="Fischer H."/>
            <person name="Fitzgerald M."/>
            <person name="Foley K."/>
            <person name="Gage D."/>
            <person name="Galagan J."/>
            <person name="Gearin G."/>
            <person name="Gnerre S."/>
            <person name="Gnirke A."/>
            <person name="Goyette A."/>
            <person name="Graham J."/>
            <person name="Grandbois E."/>
            <person name="Gyaltsen K."/>
            <person name="Hafez N."/>
            <person name="Hagopian D."/>
            <person name="Hagos B."/>
            <person name="Hall J."/>
            <person name="Hatcher B."/>
            <person name="Heller A."/>
            <person name="Higgins H."/>
            <person name="Honan T."/>
            <person name="Horn A."/>
            <person name="Houde N."/>
            <person name="Hughes L."/>
            <person name="Hulme W."/>
            <person name="Husby E."/>
            <person name="Iliev I."/>
            <person name="Jaffe D."/>
            <person name="Jones C."/>
            <person name="Kamal M."/>
            <person name="Kamat A."/>
            <person name="Kamvysselis M."/>
            <person name="Karlsson E."/>
            <person name="Kells C."/>
            <person name="Kieu A."/>
            <person name="Kisner P."/>
            <person name="Kodira C."/>
            <person name="Kulbokas E."/>
            <person name="Labutti K."/>
            <person name="Lama D."/>
            <person name="Landers T."/>
            <person name="Leger J."/>
            <person name="Levine S."/>
            <person name="Lewis D."/>
            <person name="Lewis T."/>
            <person name="Lindblad-toh K."/>
            <person name="Liu X."/>
            <person name="Lokyitsang T."/>
            <person name="Lokyitsang Y."/>
            <person name="Lucien O."/>
            <person name="Lui A."/>
            <person name="Ma L.J."/>
            <person name="Mabbitt R."/>
            <person name="Macdonald J."/>
            <person name="Maclean C."/>
            <person name="Major J."/>
            <person name="Manning J."/>
            <person name="Marabella R."/>
            <person name="Maru K."/>
            <person name="Matthews C."/>
            <person name="Mauceli E."/>
            <person name="Mccarthy M."/>
            <person name="Mcdonough S."/>
            <person name="Mcghee T."/>
            <person name="Meldrim J."/>
            <person name="Meneus L."/>
            <person name="Mesirov J."/>
            <person name="Mihalev A."/>
            <person name="Mihova T."/>
            <person name="Mikkelsen T."/>
            <person name="Mlenga V."/>
            <person name="Moru K."/>
            <person name="Mozes J."/>
            <person name="Mulrain L."/>
            <person name="Munson G."/>
            <person name="Naylor J."/>
            <person name="Newes C."/>
            <person name="Nguyen C."/>
            <person name="Nguyen N."/>
            <person name="Nguyen T."/>
            <person name="Nicol R."/>
            <person name="Nielsen C."/>
            <person name="Nizzari M."/>
            <person name="Norbu C."/>
            <person name="Norbu N."/>
            <person name="O'donnell P."/>
            <person name="Okoawo O."/>
            <person name="O'leary S."/>
            <person name="Omotosho B."/>
            <person name="O'neill K."/>
            <person name="Osman S."/>
            <person name="Parker S."/>
            <person name="Perrin D."/>
            <person name="Phunkhang P."/>
            <person name="Piqani B."/>
            <person name="Purcell S."/>
            <person name="Rachupka T."/>
            <person name="Ramasamy U."/>
            <person name="Rameau R."/>
            <person name="Ray V."/>
            <person name="Raymond C."/>
            <person name="Retta R."/>
            <person name="Richardson S."/>
            <person name="Rise C."/>
            <person name="Rodriguez J."/>
            <person name="Rogers J."/>
            <person name="Rogov P."/>
            <person name="Rutman M."/>
            <person name="Schupbach R."/>
            <person name="Seaman C."/>
            <person name="Settipalli S."/>
            <person name="Sharpe T."/>
            <person name="Sheridan J."/>
            <person name="Sherpa N."/>
            <person name="Shi J."/>
            <person name="Smirnov S."/>
            <person name="Smith C."/>
            <person name="Sougnez C."/>
            <person name="Spencer B."/>
            <person name="Stalker J."/>
            <person name="Stange-thomann N."/>
            <person name="Stavropoulos S."/>
            <person name="Stetson K."/>
            <person name="Stone C."/>
            <person name="Stone S."/>
            <person name="Stubbs M."/>
            <person name="Talamas J."/>
            <person name="Tchuinga P."/>
            <person name="Tenzing P."/>
            <person name="Tesfaye S."/>
            <person name="Theodore J."/>
            <person name="Thoulutsang Y."/>
            <person name="Topham K."/>
            <person name="Towey S."/>
            <person name="Tsamla T."/>
            <person name="Tsomo N."/>
            <person name="Vallee D."/>
            <person name="Vassiliev H."/>
            <person name="Venkataraman V."/>
            <person name="Vinson J."/>
            <person name="Vo A."/>
            <person name="Wade C."/>
            <person name="Wang S."/>
            <person name="Wangchuk T."/>
            <person name="Wangdi T."/>
            <person name="Whittaker C."/>
            <person name="Wilkinson J."/>
            <person name="Wu Y."/>
            <person name="Wyman D."/>
            <person name="Yadav S."/>
            <person name="Yang S."/>
            <person name="Yang X."/>
            <person name="Yeager S."/>
            <person name="Yee E."/>
            <person name="Young G."/>
            <person name="Zainoun J."/>
            <person name="Zembeck L."/>
            <person name="Zimmer A."/>
            <person name="Zody M."/>
            <person name="Lander E."/>
        </authorList>
    </citation>
    <scope>NUCLEOTIDE SEQUENCE [LARGE SCALE GENOMIC DNA]</scope>
</reference>
<evidence type="ECO:0000256" key="1">
    <source>
        <dbReference type="SAM" id="Phobius"/>
    </source>
</evidence>
<dbReference type="Ensembl" id="ENSCSAVT00000004460.1">
    <property type="protein sequence ID" value="ENSCSAVP00000004396.1"/>
    <property type="gene ID" value="ENSCSAVG00000002599.1"/>
</dbReference>
<keyword evidence="1" id="KW-0812">Transmembrane</keyword>
<feature type="transmembrane region" description="Helical" evidence="1">
    <location>
        <begin position="87"/>
        <end position="113"/>
    </location>
</feature>
<dbReference type="HOGENOM" id="CLU_1824640_0_0_1"/>
<sequence>MTGHQQTNQNAQLYPTPMLWLSLKLDHKIEIAFNDVILEPVSQSCYCNRYSIDYEKRINNGRDIFILSTRDWPPSLYEYHSLSCSDVIIYLELMTLLNIVVSFAWYLSFILIVRKSRRRKNILLLTSTDYRMLHSDVHDVL</sequence>
<dbReference type="GeneTree" id="ENSGT00390000003102"/>
<protein>
    <submittedName>
        <fullName evidence="2">Uncharacterized protein</fullName>
    </submittedName>
</protein>
<accession>H2YGE7</accession>
<dbReference type="Proteomes" id="UP000007875">
    <property type="component" value="Unassembled WGS sequence"/>
</dbReference>
<organism evidence="2 3">
    <name type="scientific">Ciona savignyi</name>
    <name type="common">Pacific transparent sea squirt</name>
    <dbReference type="NCBI Taxonomy" id="51511"/>
    <lineage>
        <taxon>Eukaryota</taxon>
        <taxon>Metazoa</taxon>
        <taxon>Chordata</taxon>
        <taxon>Tunicata</taxon>
        <taxon>Ascidiacea</taxon>
        <taxon>Phlebobranchia</taxon>
        <taxon>Cionidae</taxon>
        <taxon>Ciona</taxon>
    </lineage>
</organism>
<evidence type="ECO:0000313" key="2">
    <source>
        <dbReference type="Ensembl" id="ENSCSAVP00000004396.1"/>
    </source>
</evidence>